<accession>A0A6B9JDK3</accession>
<protein>
    <submittedName>
        <fullName evidence="1">Uncharacterized protein</fullName>
    </submittedName>
</protein>
<dbReference type="EMBL" id="MN549361">
    <property type="protein sequence ID" value="QGZ14296.1"/>
    <property type="molecule type" value="Genomic_DNA"/>
</dbReference>
<sequence length="82" mass="9476">MYAKFGPPFEYYFSSIGSIWDSIETTWPDRGQADRPVVIRKGSDSLNYWIRDYVDGQIKIIGEVIWLAAELGTRETVLKKET</sequence>
<organism evidence="1 2">
    <name type="scientific">Rhizobium phage RL2RES</name>
    <dbReference type="NCBI Taxonomy" id="103371"/>
    <lineage>
        <taxon>Viruses</taxon>
        <taxon>Duplodnaviria</taxon>
        <taxon>Heunggongvirae</taxon>
        <taxon>Uroviricota</taxon>
        <taxon>Caudoviricetes</taxon>
        <taxon>Pootjesviridae</taxon>
        <taxon>Innesvirus</taxon>
        <taxon>Innesvirus RL2RES</taxon>
    </lineage>
</organism>
<evidence type="ECO:0000313" key="2">
    <source>
        <dbReference type="Proteomes" id="UP000433502"/>
    </source>
</evidence>
<evidence type="ECO:0000313" key="1">
    <source>
        <dbReference type="EMBL" id="QGZ14296.1"/>
    </source>
</evidence>
<gene>
    <name evidence="1" type="ORF">RL2RES_171</name>
</gene>
<keyword evidence="2" id="KW-1185">Reference proteome</keyword>
<dbReference type="Proteomes" id="UP000433502">
    <property type="component" value="Segment"/>
</dbReference>
<reference evidence="1 2" key="1">
    <citation type="submission" date="2019-10" db="EMBL/GenBank/DDBJ databases">
        <title>Complete genome sequence of bacteriophage vB_RLeM_RL2RES.</title>
        <authorList>
            <person name="Gunathilake D."/>
            <person name="Bhat S."/>
            <person name="Yost C.K."/>
            <person name="Hynes M.F."/>
        </authorList>
    </citation>
    <scope>NUCLEOTIDE SEQUENCE [LARGE SCALE GENOMIC DNA]</scope>
</reference>
<name>A0A6B9JDK3_9CAUD</name>
<proteinExistence type="predicted"/>